<dbReference type="OrthoDB" id="9793801at2"/>
<evidence type="ECO:0000313" key="4">
    <source>
        <dbReference type="EMBL" id="MVX55848.1"/>
    </source>
</evidence>
<dbReference type="Gene3D" id="2.40.50.100">
    <property type="match status" value="1"/>
</dbReference>
<feature type="compositionally biased region" description="Low complexity" evidence="1">
    <location>
        <begin position="11"/>
        <end position="23"/>
    </location>
</feature>
<dbReference type="Gene3D" id="2.40.30.170">
    <property type="match status" value="1"/>
</dbReference>
<dbReference type="PANTHER" id="PTHR30438">
    <property type="entry name" value="36 KDA ANTIGEN-RELATED"/>
    <property type="match status" value="1"/>
</dbReference>
<dbReference type="EMBL" id="WSRP01000003">
    <property type="protein sequence ID" value="MVX55848.1"/>
    <property type="molecule type" value="Genomic_DNA"/>
</dbReference>
<sequence>MSESTNKPSPAHNQAAAQTDQNADLKVSNKSKIGILLLLILLSALIIFLVYGVYRAAFPPLPPLQGQMESRTVTVASKVPGRVAKVLVKEGDTVAAGQPVAEMHLPELEAKLQQLEAQKRAAQAKQSLVDEGARPQEKEAAKAQWERAQAAADLALKTYNRISALYKDGLVSKQKYDEVQTNWKAASQQANAAKQQYEIALIGAREQEKSAVSDLTAEAQAGVKQVESLTADKTLYAPIGAEVDKVILIEGEIAAAGFPVVTLVDLNDQWASFNIREENMPDIKIGKVFKAYVPALGDEKIDYEIYYISPRANYATWRSTRMDSGYDMKTFEVRARPLKKVEGLRPGMSVLVDDYK</sequence>
<dbReference type="InterPro" id="IPR059052">
    <property type="entry name" value="HH_YbhG-like"/>
</dbReference>
<feature type="domain" description="YbhG-like alpha-helical hairpin" evidence="3">
    <location>
        <begin position="108"/>
        <end position="227"/>
    </location>
</feature>
<keyword evidence="2" id="KW-1133">Transmembrane helix</keyword>
<proteinExistence type="predicted"/>
<evidence type="ECO:0000256" key="2">
    <source>
        <dbReference type="SAM" id="Phobius"/>
    </source>
</evidence>
<evidence type="ECO:0000313" key="5">
    <source>
        <dbReference type="Proteomes" id="UP000472580"/>
    </source>
</evidence>
<dbReference type="PANTHER" id="PTHR30438:SF1">
    <property type="entry name" value="36 KDA ANTIGEN"/>
    <property type="match status" value="1"/>
</dbReference>
<dbReference type="RefSeq" id="WP_160334284.1">
    <property type="nucleotide sequence ID" value="NZ_WSRP01000003.1"/>
</dbReference>
<keyword evidence="5" id="KW-1185">Reference proteome</keyword>
<comment type="caution">
    <text evidence="4">The sequence shown here is derived from an EMBL/GenBank/DDBJ whole genome shotgun (WGS) entry which is preliminary data.</text>
</comment>
<dbReference type="SUPFAM" id="SSF56954">
    <property type="entry name" value="Outer membrane efflux proteins (OEP)"/>
    <property type="match status" value="1"/>
</dbReference>
<dbReference type="Gene3D" id="1.10.287.470">
    <property type="entry name" value="Helix hairpin bin"/>
    <property type="match status" value="1"/>
</dbReference>
<organism evidence="4 5">
    <name type="scientific">Parasutterella muris</name>
    <dbReference type="NCBI Taxonomy" id="2565572"/>
    <lineage>
        <taxon>Bacteria</taxon>
        <taxon>Pseudomonadati</taxon>
        <taxon>Pseudomonadota</taxon>
        <taxon>Betaproteobacteria</taxon>
        <taxon>Burkholderiales</taxon>
        <taxon>Sutterellaceae</taxon>
        <taxon>Parasutterella</taxon>
    </lineage>
</organism>
<name>A0A6L6YGN3_9BURK</name>
<dbReference type="Proteomes" id="UP000472580">
    <property type="component" value="Unassembled WGS sequence"/>
</dbReference>
<dbReference type="SUPFAM" id="SSF111369">
    <property type="entry name" value="HlyD-like secretion proteins"/>
    <property type="match status" value="1"/>
</dbReference>
<keyword evidence="2" id="KW-0472">Membrane</keyword>
<keyword evidence="2" id="KW-0812">Transmembrane</keyword>
<evidence type="ECO:0000259" key="3">
    <source>
        <dbReference type="Pfam" id="PF25881"/>
    </source>
</evidence>
<protein>
    <submittedName>
        <fullName evidence="4">Biotin/lipoyl-binding protein</fullName>
    </submittedName>
</protein>
<reference evidence="4 5" key="1">
    <citation type="submission" date="2019-12" db="EMBL/GenBank/DDBJ databases">
        <title>Microbes associate with the intestines of laboratory mice.</title>
        <authorList>
            <person name="Navarre W."/>
            <person name="Wong E."/>
        </authorList>
    </citation>
    <scope>NUCLEOTIDE SEQUENCE [LARGE SCALE GENOMIC DNA]</scope>
    <source>
        <strain evidence="4 5">NM82_D38</strain>
    </source>
</reference>
<dbReference type="AlphaFoldDB" id="A0A6L6YGN3"/>
<dbReference type="Pfam" id="PF25881">
    <property type="entry name" value="HH_YBHG"/>
    <property type="match status" value="1"/>
</dbReference>
<accession>A0A6L6YGN3</accession>
<feature type="region of interest" description="Disordered" evidence="1">
    <location>
        <begin position="1"/>
        <end position="23"/>
    </location>
</feature>
<evidence type="ECO:0000256" key="1">
    <source>
        <dbReference type="SAM" id="MobiDB-lite"/>
    </source>
</evidence>
<feature type="transmembrane region" description="Helical" evidence="2">
    <location>
        <begin position="35"/>
        <end position="54"/>
    </location>
</feature>
<gene>
    <name evidence="4" type="ORF">E5987_01330</name>
</gene>